<dbReference type="Proteomes" id="UP001595921">
    <property type="component" value="Unassembled WGS sequence"/>
</dbReference>
<evidence type="ECO:0000313" key="1">
    <source>
        <dbReference type="EMBL" id="MFC4356400.1"/>
    </source>
</evidence>
<dbReference type="AlphaFoldDB" id="A0ABD5P6B7"/>
<dbReference type="RefSeq" id="WP_267624755.1">
    <property type="nucleotide sequence ID" value="NZ_JAODIW010000010.1"/>
</dbReference>
<organism evidence="1 2">
    <name type="scientific">Halobium salinum</name>
    <dbReference type="NCBI Taxonomy" id="1364940"/>
    <lineage>
        <taxon>Archaea</taxon>
        <taxon>Methanobacteriati</taxon>
        <taxon>Methanobacteriota</taxon>
        <taxon>Stenosarchaea group</taxon>
        <taxon>Halobacteria</taxon>
        <taxon>Halobacteriales</taxon>
        <taxon>Haloferacaceae</taxon>
        <taxon>Halobium</taxon>
    </lineage>
</organism>
<reference evidence="1 2" key="1">
    <citation type="journal article" date="2019" name="Int. J. Syst. Evol. Microbiol.">
        <title>The Global Catalogue of Microorganisms (GCM) 10K type strain sequencing project: providing services to taxonomists for standard genome sequencing and annotation.</title>
        <authorList>
            <consortium name="The Broad Institute Genomics Platform"/>
            <consortium name="The Broad Institute Genome Sequencing Center for Infectious Disease"/>
            <person name="Wu L."/>
            <person name="Ma J."/>
        </authorList>
    </citation>
    <scope>NUCLEOTIDE SEQUENCE [LARGE SCALE GENOMIC DNA]</scope>
    <source>
        <strain evidence="1 2">CGMCC 1.12553</strain>
    </source>
</reference>
<proteinExistence type="predicted"/>
<sequence>MRPFTSIRAALGPGTGSAYECKSCEETFDVQYHVCPACDGFSVEAVEGHWEGVDRRAQVEVAAVRGRR</sequence>
<dbReference type="EMBL" id="JBHSDS010000001">
    <property type="protein sequence ID" value="MFC4356400.1"/>
    <property type="molecule type" value="Genomic_DNA"/>
</dbReference>
<evidence type="ECO:0000313" key="2">
    <source>
        <dbReference type="Proteomes" id="UP001595921"/>
    </source>
</evidence>
<gene>
    <name evidence="1" type="ORF">ACFO0N_00385</name>
</gene>
<comment type="caution">
    <text evidence="1">The sequence shown here is derived from an EMBL/GenBank/DDBJ whole genome shotgun (WGS) entry which is preliminary data.</text>
</comment>
<accession>A0ABD5P6B7</accession>
<protein>
    <recommendedName>
        <fullName evidence="3">Hydrogenase maturation nickel metallochaperone HypA</fullName>
    </recommendedName>
</protein>
<name>A0ABD5P6B7_9EURY</name>
<keyword evidence="2" id="KW-1185">Reference proteome</keyword>
<evidence type="ECO:0008006" key="3">
    <source>
        <dbReference type="Google" id="ProtNLM"/>
    </source>
</evidence>